<dbReference type="RefSeq" id="WP_205119594.1">
    <property type="nucleotide sequence ID" value="NZ_JAFBCM010000001.1"/>
</dbReference>
<organism evidence="2 3">
    <name type="scientific">Tenggerimyces flavus</name>
    <dbReference type="NCBI Taxonomy" id="1708749"/>
    <lineage>
        <taxon>Bacteria</taxon>
        <taxon>Bacillati</taxon>
        <taxon>Actinomycetota</taxon>
        <taxon>Actinomycetes</taxon>
        <taxon>Propionibacteriales</taxon>
        <taxon>Nocardioidaceae</taxon>
        <taxon>Tenggerimyces</taxon>
    </lineage>
</organism>
<protein>
    <submittedName>
        <fullName evidence="2">Uncharacterized protein</fullName>
    </submittedName>
</protein>
<accession>A0ABV7YLR5</accession>
<keyword evidence="1" id="KW-0175">Coiled coil</keyword>
<evidence type="ECO:0000256" key="1">
    <source>
        <dbReference type="SAM" id="Coils"/>
    </source>
</evidence>
<dbReference type="Proteomes" id="UP001595699">
    <property type="component" value="Unassembled WGS sequence"/>
</dbReference>
<gene>
    <name evidence="2" type="ORF">ACFOUW_34235</name>
</gene>
<reference evidence="3" key="1">
    <citation type="journal article" date="2019" name="Int. J. Syst. Evol. Microbiol.">
        <title>The Global Catalogue of Microorganisms (GCM) 10K type strain sequencing project: providing services to taxonomists for standard genome sequencing and annotation.</title>
        <authorList>
            <consortium name="The Broad Institute Genomics Platform"/>
            <consortium name="The Broad Institute Genome Sequencing Center for Infectious Disease"/>
            <person name="Wu L."/>
            <person name="Ma J."/>
        </authorList>
    </citation>
    <scope>NUCLEOTIDE SEQUENCE [LARGE SCALE GENOMIC DNA]</scope>
    <source>
        <strain evidence="3">CGMCC 4.7241</strain>
    </source>
</reference>
<sequence>MADGTLTFNIIAKDAASKTFAGIGKAASGLGKGLAAVGKGGALGLAAVGAGVLALGPQLVDAAANMQLMENKSKIVFGDQIGRVRDWAAANANAMGLTKREATGLAASFADLLVPMGFSRKQAAGMATDVIGLSGALSQWSGGTRSAAEVSEILSAAMLGERDALQGLGISISQAEIDAKLLTKGQKDLTGAALQQAEALATQELIFAKSKDAQDAFAKSGGTLATKLATSKARLKEMGETLLVTATPAIMSLADAASKHVLPQLERFVTWLSGPGKFQIADFALGAAESFLTFASTAIRGLASVLRFAVTWGGNFLGVAAAAFGWMPGLGPKLFAARKSFEGFGQGVLNTLDKAAAEVDGWNGTVGRMRKELKLKADISQLEQKLASAKTQLKDKNLTKERRAAVNANIEALKRKIREAKRALDSIPDETVYVNYVGRSTSGQNRGQDDMGPRALGGPVRAGGMYQVGERGPEWFVPEQDGTIVPNGANLRLGGQSVGSAAAAAPNTKVEVHIHGHALASKLELENLFTETLQRLTTQGRLRFAGS</sequence>
<feature type="coiled-coil region" evidence="1">
    <location>
        <begin position="372"/>
        <end position="430"/>
    </location>
</feature>
<comment type="caution">
    <text evidence="2">The sequence shown here is derived from an EMBL/GenBank/DDBJ whole genome shotgun (WGS) entry which is preliminary data.</text>
</comment>
<keyword evidence="3" id="KW-1185">Reference proteome</keyword>
<proteinExistence type="predicted"/>
<name>A0ABV7YLR5_9ACTN</name>
<evidence type="ECO:0000313" key="2">
    <source>
        <dbReference type="EMBL" id="MFC3765937.1"/>
    </source>
</evidence>
<dbReference type="EMBL" id="JBHRZH010000044">
    <property type="protein sequence ID" value="MFC3765937.1"/>
    <property type="molecule type" value="Genomic_DNA"/>
</dbReference>
<evidence type="ECO:0000313" key="3">
    <source>
        <dbReference type="Proteomes" id="UP001595699"/>
    </source>
</evidence>